<evidence type="ECO:0000256" key="1">
    <source>
        <dbReference type="ARBA" id="ARBA00023015"/>
    </source>
</evidence>
<dbReference type="PRINTS" id="PR00037">
    <property type="entry name" value="HTHLACR"/>
</dbReference>
<keyword evidence="6" id="KW-1185">Reference proteome</keyword>
<keyword evidence="1" id="KW-0805">Transcription regulation</keyword>
<dbReference type="GO" id="GO:0003677">
    <property type="term" value="F:DNA binding"/>
    <property type="evidence" value="ECO:0007669"/>
    <property type="project" value="UniProtKB-KW"/>
</dbReference>
<dbReference type="Proteomes" id="UP000654947">
    <property type="component" value="Unassembled WGS sequence"/>
</dbReference>
<gene>
    <name evidence="5" type="ORF">GCM10007147_16050</name>
</gene>
<dbReference type="PROSITE" id="PS50949">
    <property type="entry name" value="HTH_GNTR"/>
    <property type="match status" value="1"/>
</dbReference>
<dbReference type="GO" id="GO:0045892">
    <property type="term" value="P:negative regulation of DNA-templated transcription"/>
    <property type="evidence" value="ECO:0007669"/>
    <property type="project" value="TreeGrafter"/>
</dbReference>
<evidence type="ECO:0000313" key="6">
    <source>
        <dbReference type="Proteomes" id="UP000654947"/>
    </source>
</evidence>
<dbReference type="InterPro" id="IPR036388">
    <property type="entry name" value="WH-like_DNA-bd_sf"/>
</dbReference>
<dbReference type="Gene3D" id="1.10.10.10">
    <property type="entry name" value="Winged helix-like DNA-binding domain superfamily/Winged helix DNA-binding domain"/>
    <property type="match status" value="1"/>
</dbReference>
<evidence type="ECO:0000313" key="5">
    <source>
        <dbReference type="EMBL" id="GHD22121.1"/>
    </source>
</evidence>
<keyword evidence="2" id="KW-0238">DNA-binding</keyword>
<evidence type="ECO:0000256" key="2">
    <source>
        <dbReference type="ARBA" id="ARBA00023125"/>
    </source>
</evidence>
<protein>
    <recommendedName>
        <fullName evidence="4">HTH gntR-type domain-containing protein</fullName>
    </recommendedName>
</protein>
<keyword evidence="3" id="KW-0804">Transcription</keyword>
<name>A0A918XB37_9ACTN</name>
<evidence type="ECO:0000259" key="4">
    <source>
        <dbReference type="PROSITE" id="PS50949"/>
    </source>
</evidence>
<comment type="caution">
    <text evidence="5">The sequence shown here is derived from an EMBL/GenBank/DDBJ whole genome shotgun (WGS) entry which is preliminary data.</text>
</comment>
<dbReference type="Pfam" id="PF00392">
    <property type="entry name" value="GntR"/>
    <property type="match status" value="1"/>
</dbReference>
<dbReference type="PRINTS" id="PR00035">
    <property type="entry name" value="HTHGNTR"/>
</dbReference>
<dbReference type="SUPFAM" id="SSF46785">
    <property type="entry name" value="Winged helix' DNA-binding domain"/>
    <property type="match status" value="1"/>
</dbReference>
<dbReference type="PANTHER" id="PTHR44846">
    <property type="entry name" value="MANNOSYL-D-GLYCERATE TRANSPORT/METABOLISM SYSTEM REPRESSOR MNGR-RELATED"/>
    <property type="match status" value="1"/>
</dbReference>
<dbReference type="InterPro" id="IPR001034">
    <property type="entry name" value="DeoR_HTH"/>
</dbReference>
<dbReference type="CDD" id="cd07377">
    <property type="entry name" value="WHTH_GntR"/>
    <property type="match status" value="1"/>
</dbReference>
<feature type="domain" description="HTH gntR-type" evidence="4">
    <location>
        <begin position="15"/>
        <end position="83"/>
    </location>
</feature>
<sequence>MSEEDVPKIPADGPGLRYMAVADHIAGMAEKGKLRPGSRLPPERELAEDYGVSYMTVRRAMKELRERGVVVSVHGKGTFITERPAD</sequence>
<dbReference type="InterPro" id="IPR036390">
    <property type="entry name" value="WH_DNA-bd_sf"/>
</dbReference>
<dbReference type="InterPro" id="IPR050679">
    <property type="entry name" value="Bact_HTH_transcr_reg"/>
</dbReference>
<dbReference type="GO" id="GO:0003700">
    <property type="term" value="F:DNA-binding transcription factor activity"/>
    <property type="evidence" value="ECO:0007669"/>
    <property type="project" value="InterPro"/>
</dbReference>
<organism evidence="5 6">
    <name type="scientific">Nocardiopsis kunsanensis</name>
    <dbReference type="NCBI Taxonomy" id="141693"/>
    <lineage>
        <taxon>Bacteria</taxon>
        <taxon>Bacillati</taxon>
        <taxon>Actinomycetota</taxon>
        <taxon>Actinomycetes</taxon>
        <taxon>Streptosporangiales</taxon>
        <taxon>Nocardiopsidaceae</taxon>
        <taxon>Nocardiopsis</taxon>
    </lineage>
</organism>
<dbReference type="PANTHER" id="PTHR44846:SF17">
    <property type="entry name" value="GNTR-FAMILY TRANSCRIPTIONAL REGULATOR"/>
    <property type="match status" value="1"/>
</dbReference>
<proteinExistence type="predicted"/>
<dbReference type="InterPro" id="IPR000524">
    <property type="entry name" value="Tscrpt_reg_HTH_GntR"/>
</dbReference>
<accession>A0A918XB37</accession>
<dbReference type="SMART" id="SM00345">
    <property type="entry name" value="HTH_GNTR"/>
    <property type="match status" value="1"/>
</dbReference>
<evidence type="ECO:0000256" key="3">
    <source>
        <dbReference type="ARBA" id="ARBA00023163"/>
    </source>
</evidence>
<dbReference type="AlphaFoldDB" id="A0A918XB37"/>
<reference evidence="5 6" key="1">
    <citation type="journal article" date="2014" name="Int. J. Syst. Evol. Microbiol.">
        <title>Complete genome sequence of Corynebacterium casei LMG S-19264T (=DSM 44701T), isolated from a smear-ripened cheese.</title>
        <authorList>
            <consortium name="US DOE Joint Genome Institute (JGI-PGF)"/>
            <person name="Walter F."/>
            <person name="Albersmeier A."/>
            <person name="Kalinowski J."/>
            <person name="Ruckert C."/>
        </authorList>
    </citation>
    <scope>NUCLEOTIDE SEQUENCE [LARGE SCALE GENOMIC DNA]</scope>
    <source>
        <strain evidence="5 6">KCTC 19473</strain>
    </source>
</reference>
<dbReference type="RefSeq" id="WP_230479934.1">
    <property type="nucleotide sequence ID" value="NZ_BMXL01000006.1"/>
</dbReference>
<dbReference type="EMBL" id="BMXL01000006">
    <property type="protein sequence ID" value="GHD22121.1"/>
    <property type="molecule type" value="Genomic_DNA"/>
</dbReference>